<feature type="compositionally biased region" description="Polar residues" evidence="4">
    <location>
        <begin position="97"/>
        <end position="106"/>
    </location>
</feature>
<name>A0AAV9QCX2_9PEZI</name>
<dbReference type="Pfam" id="PF04082">
    <property type="entry name" value="Fungal_trans"/>
    <property type="match status" value="1"/>
</dbReference>
<dbReference type="CDD" id="cd12148">
    <property type="entry name" value="fungal_TF_MHR"/>
    <property type="match status" value="1"/>
</dbReference>
<dbReference type="EMBL" id="JAXLQG010000007">
    <property type="protein sequence ID" value="KAK5537726.1"/>
    <property type="molecule type" value="Genomic_DNA"/>
</dbReference>
<dbReference type="GO" id="GO:0003677">
    <property type="term" value="F:DNA binding"/>
    <property type="evidence" value="ECO:0007669"/>
    <property type="project" value="InterPro"/>
</dbReference>
<dbReference type="SMART" id="SM00066">
    <property type="entry name" value="GAL4"/>
    <property type="match status" value="1"/>
</dbReference>
<dbReference type="InterPro" id="IPR050613">
    <property type="entry name" value="Sec_Metabolite_Reg"/>
</dbReference>
<feature type="domain" description="Zn(2)-C6 fungal-type" evidence="5">
    <location>
        <begin position="31"/>
        <end position="60"/>
    </location>
</feature>
<dbReference type="PANTHER" id="PTHR31001">
    <property type="entry name" value="UNCHARACTERIZED TRANSCRIPTIONAL REGULATORY PROTEIN"/>
    <property type="match status" value="1"/>
</dbReference>
<dbReference type="CDD" id="cd00067">
    <property type="entry name" value="GAL4"/>
    <property type="match status" value="1"/>
</dbReference>
<protein>
    <recommendedName>
        <fullName evidence="5">Zn(2)-C6 fungal-type domain-containing protein</fullName>
    </recommendedName>
</protein>
<dbReference type="InterPro" id="IPR001138">
    <property type="entry name" value="Zn2Cys6_DnaBD"/>
</dbReference>
<dbReference type="GO" id="GO:0000981">
    <property type="term" value="F:DNA-binding transcription factor activity, RNA polymerase II-specific"/>
    <property type="evidence" value="ECO:0007669"/>
    <property type="project" value="InterPro"/>
</dbReference>
<dbReference type="GO" id="GO:0005634">
    <property type="term" value="C:nucleus"/>
    <property type="evidence" value="ECO:0007669"/>
    <property type="project" value="UniProtKB-SubCell"/>
</dbReference>
<keyword evidence="2" id="KW-0479">Metal-binding</keyword>
<feature type="region of interest" description="Disordered" evidence="4">
    <location>
        <begin position="93"/>
        <end position="117"/>
    </location>
</feature>
<dbReference type="SUPFAM" id="SSF57701">
    <property type="entry name" value="Zn2/Cys6 DNA-binding domain"/>
    <property type="match status" value="1"/>
</dbReference>
<dbReference type="PANTHER" id="PTHR31001:SF85">
    <property type="entry name" value="ZN(II)2CYS6 TRANSCRIPTION FACTOR (EUROFUNG)"/>
    <property type="match status" value="1"/>
</dbReference>
<dbReference type="GO" id="GO:0006351">
    <property type="term" value="P:DNA-templated transcription"/>
    <property type="evidence" value="ECO:0007669"/>
    <property type="project" value="InterPro"/>
</dbReference>
<evidence type="ECO:0000313" key="6">
    <source>
        <dbReference type="EMBL" id="KAK5537726.1"/>
    </source>
</evidence>
<organism evidence="6 7">
    <name type="scientific">Vermiconidia calcicola</name>
    <dbReference type="NCBI Taxonomy" id="1690605"/>
    <lineage>
        <taxon>Eukaryota</taxon>
        <taxon>Fungi</taxon>
        <taxon>Dikarya</taxon>
        <taxon>Ascomycota</taxon>
        <taxon>Pezizomycotina</taxon>
        <taxon>Dothideomycetes</taxon>
        <taxon>Dothideomycetidae</taxon>
        <taxon>Mycosphaerellales</taxon>
        <taxon>Extremaceae</taxon>
        <taxon>Vermiconidia</taxon>
    </lineage>
</organism>
<sequence>MDRWDPETGVVFNAMSADMKGAPERPPKAFSCIRCFERKVKCDKQNPCANCVKSKVECVFRIPPAPRRRKKRPQEDVLLERLRKCEELLKSKGMSIDSLQSPTDSTPPVDPASTGEPDFGLTYGRPGLYPENTAKKTGQLLMDGTRSRFIENNLWASVSGEFHPNEAIEEEYSDDEDEFAQPIEESTDFVLGYTPGSNPVAQLHPPPDHIFKLWQSFLDSINPLTKVVHQPSLEERIVQATSDLDNVPRNLEVLMFAIYSAAVYAMDDDECIIKFGEPRKTLLARYRHATRKSLARARFMGTSDLQVLAAFVLYLLTMREAYDSRTTWALAGVASRIGQGMGLHRDGTTLGTPPFETEMRRRIWWQVATLEFRSGELSGSGKFGDFAFSDTQPPTNVDDADIWPGMKEPPVPSHRPTEMIACLVRCEFGNFWKQKMAAKSGLTMENLSLDSRFNSTLQERDANIDELEKILEEKYLKYCDPSVPVQFMCILMGRGSVASMRLMAHHPRKYANPEDVPASEKELLWKFSLKLLEGYNLAHSTKYLRKFMWHTRNFFGWPALIYLLNELKTHTLGDNVDHAWSVVDEVFFHQANLITDYKRPLHAAVGSLCLKAYNVRESALREKTNGLLPRSTPDYIRLLREQRKHTQLVRKQTDATTATATATASLSTQQTQADPWQGGLLTPVSSDPQQIMASQRNSQAQLPLPTFMPTTQTQVPTSIQMQDIASDNLVYASDPSLVQDLALADMPMDWAQWDMMMEDTTWNDGHH</sequence>
<evidence type="ECO:0000256" key="2">
    <source>
        <dbReference type="ARBA" id="ARBA00022723"/>
    </source>
</evidence>
<evidence type="ECO:0000256" key="1">
    <source>
        <dbReference type="ARBA" id="ARBA00004123"/>
    </source>
</evidence>
<dbReference type="PROSITE" id="PS50048">
    <property type="entry name" value="ZN2_CY6_FUNGAL_2"/>
    <property type="match status" value="1"/>
</dbReference>
<evidence type="ECO:0000256" key="3">
    <source>
        <dbReference type="ARBA" id="ARBA00023242"/>
    </source>
</evidence>
<proteinExistence type="predicted"/>
<comment type="subcellular location">
    <subcellularLocation>
        <location evidence="1">Nucleus</location>
    </subcellularLocation>
</comment>
<keyword evidence="3" id="KW-0539">Nucleus</keyword>
<feature type="compositionally biased region" description="Low complexity" evidence="4">
    <location>
        <begin position="654"/>
        <end position="674"/>
    </location>
</feature>
<dbReference type="Proteomes" id="UP001345827">
    <property type="component" value="Unassembled WGS sequence"/>
</dbReference>
<evidence type="ECO:0000313" key="7">
    <source>
        <dbReference type="Proteomes" id="UP001345827"/>
    </source>
</evidence>
<gene>
    <name evidence="6" type="ORF">LTR25_004978</name>
</gene>
<dbReference type="Gene3D" id="4.10.240.10">
    <property type="entry name" value="Zn(2)-C6 fungal-type DNA-binding domain"/>
    <property type="match status" value="1"/>
</dbReference>
<dbReference type="InterPro" id="IPR036864">
    <property type="entry name" value="Zn2-C6_fun-type_DNA-bd_sf"/>
</dbReference>
<dbReference type="GO" id="GO:0008270">
    <property type="term" value="F:zinc ion binding"/>
    <property type="evidence" value="ECO:0007669"/>
    <property type="project" value="InterPro"/>
</dbReference>
<feature type="region of interest" description="Disordered" evidence="4">
    <location>
        <begin position="647"/>
        <end position="694"/>
    </location>
</feature>
<keyword evidence="7" id="KW-1185">Reference proteome</keyword>
<evidence type="ECO:0000256" key="4">
    <source>
        <dbReference type="SAM" id="MobiDB-lite"/>
    </source>
</evidence>
<accession>A0AAV9QCX2</accession>
<dbReference type="Pfam" id="PF00172">
    <property type="entry name" value="Zn_clus"/>
    <property type="match status" value="1"/>
</dbReference>
<comment type="caution">
    <text evidence="6">The sequence shown here is derived from an EMBL/GenBank/DDBJ whole genome shotgun (WGS) entry which is preliminary data.</text>
</comment>
<dbReference type="AlphaFoldDB" id="A0AAV9QCX2"/>
<evidence type="ECO:0000259" key="5">
    <source>
        <dbReference type="PROSITE" id="PS50048"/>
    </source>
</evidence>
<dbReference type="InterPro" id="IPR007219">
    <property type="entry name" value="XnlR_reg_dom"/>
</dbReference>
<reference evidence="6 7" key="1">
    <citation type="submission" date="2023-06" db="EMBL/GenBank/DDBJ databases">
        <title>Black Yeasts Isolated from many extreme environments.</title>
        <authorList>
            <person name="Coleine C."/>
            <person name="Stajich J.E."/>
            <person name="Selbmann L."/>
        </authorList>
    </citation>
    <scope>NUCLEOTIDE SEQUENCE [LARGE SCALE GENOMIC DNA]</scope>
    <source>
        <strain evidence="6 7">CCFEE 5887</strain>
    </source>
</reference>
<feature type="compositionally biased region" description="Polar residues" evidence="4">
    <location>
        <begin position="683"/>
        <end position="694"/>
    </location>
</feature>